<proteinExistence type="predicted"/>
<keyword evidence="1" id="KW-0732">Signal</keyword>
<dbReference type="RefSeq" id="WP_110315143.1">
    <property type="nucleotide sequence ID" value="NZ_QJJU01000003.1"/>
</dbReference>
<reference evidence="3" key="1">
    <citation type="submission" date="2018-05" db="EMBL/GenBank/DDBJ databases">
        <authorList>
            <person name="Deangelis K."/>
            <person name="Huntemann M."/>
            <person name="Clum A."/>
            <person name="Pillay M."/>
            <person name="Palaniappan K."/>
            <person name="Varghese N."/>
            <person name="Mikhailova N."/>
            <person name="Stamatis D."/>
            <person name="Reddy T."/>
            <person name="Daum C."/>
            <person name="Shapiro N."/>
            <person name="Ivanova N."/>
            <person name="Kyrpides N."/>
            <person name="Woyke T."/>
        </authorList>
    </citation>
    <scope>NUCLEOTIDE SEQUENCE [LARGE SCALE GENOMIC DNA]</scope>
    <source>
        <strain evidence="3">GAS496</strain>
    </source>
</reference>
<dbReference type="OrthoDB" id="4748352at2"/>
<feature type="chain" id="PRO_5016387017" description="PASTA domain-containing protein" evidence="1">
    <location>
        <begin position="28"/>
        <end position="101"/>
    </location>
</feature>
<accession>A0A318HJN6</accession>
<comment type="caution">
    <text evidence="2">The sequence shown here is derived from an EMBL/GenBank/DDBJ whole genome shotgun (WGS) entry which is preliminary data.</text>
</comment>
<evidence type="ECO:0000256" key="1">
    <source>
        <dbReference type="SAM" id="SignalP"/>
    </source>
</evidence>
<keyword evidence="3" id="KW-1185">Reference proteome</keyword>
<feature type="signal peptide" evidence="1">
    <location>
        <begin position="1"/>
        <end position="27"/>
    </location>
</feature>
<protein>
    <recommendedName>
        <fullName evidence="4">PASTA domain-containing protein</fullName>
    </recommendedName>
</protein>
<dbReference type="EMBL" id="QJJU01000003">
    <property type="protein sequence ID" value="PXX11054.1"/>
    <property type="molecule type" value="Genomic_DNA"/>
</dbReference>
<reference evidence="2 3" key="2">
    <citation type="submission" date="2018-06" db="EMBL/GenBank/DDBJ databases">
        <title>Sequencing of bacterial isolates from soil warming experiment in Harvard Forest, Massachusetts, USA.</title>
        <authorList>
            <person name="Deangelis K.PhD."/>
        </authorList>
    </citation>
    <scope>NUCLEOTIDE SEQUENCE [LARGE SCALE GENOMIC DNA]</scope>
    <source>
        <strain evidence="2 3">GAS496</strain>
    </source>
</reference>
<gene>
    <name evidence="2" type="ORF">C8E89_103141</name>
</gene>
<evidence type="ECO:0008006" key="4">
    <source>
        <dbReference type="Google" id="ProtNLM"/>
    </source>
</evidence>
<evidence type="ECO:0000313" key="2">
    <source>
        <dbReference type="EMBL" id="PXX11054.1"/>
    </source>
</evidence>
<dbReference type="AlphaFoldDB" id="A0A318HJN6"/>
<evidence type="ECO:0000313" key="3">
    <source>
        <dbReference type="Proteomes" id="UP000247781"/>
    </source>
</evidence>
<dbReference type="Proteomes" id="UP000247781">
    <property type="component" value="Unassembled WGS sequence"/>
</dbReference>
<sequence>MKKFALATAVVSGLAAAVIGLAAPAIAAPTGPGDAQQTIDVLRAQGYTVIVNRIGTAPLDHSDVVAVRPGQTYSRTDTGVPGAGNDIATTVTDKTVFIDVK</sequence>
<organism evidence="2 3">
    <name type="scientific">Mycolicibacterium moriokaense</name>
    <dbReference type="NCBI Taxonomy" id="39691"/>
    <lineage>
        <taxon>Bacteria</taxon>
        <taxon>Bacillati</taxon>
        <taxon>Actinomycetota</taxon>
        <taxon>Actinomycetes</taxon>
        <taxon>Mycobacteriales</taxon>
        <taxon>Mycobacteriaceae</taxon>
        <taxon>Mycolicibacterium</taxon>
    </lineage>
</organism>
<name>A0A318HJN6_9MYCO</name>